<evidence type="ECO:0000313" key="3">
    <source>
        <dbReference type="Proteomes" id="UP000479190"/>
    </source>
</evidence>
<protein>
    <submittedName>
        <fullName evidence="2">Uncharacterized protein</fullName>
    </submittedName>
</protein>
<feature type="compositionally biased region" description="Pro residues" evidence="1">
    <location>
        <begin position="189"/>
        <end position="202"/>
    </location>
</feature>
<proteinExistence type="predicted"/>
<feature type="region of interest" description="Disordered" evidence="1">
    <location>
        <begin position="184"/>
        <end position="208"/>
    </location>
</feature>
<keyword evidence="3" id="KW-1185">Reference proteome</keyword>
<sequence>MGDNVMAPSTMPTGISATGIPPNLSKHTGMEDPLLVYQYQQYRFFQNQQLLLKQMRANAINKLSQNDQWGSLSQLEQNQLVTQHVRALDPDVADLLQHQLPPPPHMQPPVLPGGFMTSIQQPVQPTPSNSVLQLFPQLHQNIPAAKPAPEPVHVPSNNPHQSQIPQNPIDPIQQLMQQMNIRNVSTMPQTPPPPPVQTPPQPSATVSEDENPIKSWLRQLGVNTNGPMPTQKHQPQPQMDSVWHQTPQQNPMPAFNAQTWMSQVGAIQPNLSGQLTGSLWDMHPKEMKTEQQILQTVCTKAATSTTSIATAATATNATANATPSTTAISTATATTSTTKTAALTTATATASTTTATAASTTATAASTAATAAAATTTTTTITTRTAAACCCC</sequence>
<reference evidence="2 3" key="1">
    <citation type="submission" date="2020-02" db="EMBL/GenBank/DDBJ databases">
        <authorList>
            <person name="Ferguson B K."/>
        </authorList>
    </citation>
    <scope>NUCLEOTIDE SEQUENCE [LARGE SCALE GENOMIC DNA]</scope>
</reference>
<feature type="region of interest" description="Disordered" evidence="1">
    <location>
        <begin position="148"/>
        <end position="167"/>
    </location>
</feature>
<accession>A0A6H5IJH9</accession>
<evidence type="ECO:0000256" key="1">
    <source>
        <dbReference type="SAM" id="MobiDB-lite"/>
    </source>
</evidence>
<dbReference type="AlphaFoldDB" id="A0A6H5IJH9"/>
<feature type="region of interest" description="Disordered" evidence="1">
    <location>
        <begin position="1"/>
        <end position="24"/>
    </location>
</feature>
<name>A0A6H5IJH9_9HYME</name>
<dbReference type="OrthoDB" id="48509at2759"/>
<gene>
    <name evidence="2" type="ORF">TBRA_LOCUS7438</name>
</gene>
<organism evidence="2 3">
    <name type="scientific">Trichogramma brassicae</name>
    <dbReference type="NCBI Taxonomy" id="86971"/>
    <lineage>
        <taxon>Eukaryota</taxon>
        <taxon>Metazoa</taxon>
        <taxon>Ecdysozoa</taxon>
        <taxon>Arthropoda</taxon>
        <taxon>Hexapoda</taxon>
        <taxon>Insecta</taxon>
        <taxon>Pterygota</taxon>
        <taxon>Neoptera</taxon>
        <taxon>Endopterygota</taxon>
        <taxon>Hymenoptera</taxon>
        <taxon>Apocrita</taxon>
        <taxon>Proctotrupomorpha</taxon>
        <taxon>Chalcidoidea</taxon>
        <taxon>Trichogrammatidae</taxon>
        <taxon>Trichogramma</taxon>
    </lineage>
</organism>
<dbReference type="Proteomes" id="UP000479190">
    <property type="component" value="Unassembled WGS sequence"/>
</dbReference>
<evidence type="ECO:0000313" key="2">
    <source>
        <dbReference type="EMBL" id="CAB0035546.1"/>
    </source>
</evidence>
<feature type="region of interest" description="Disordered" evidence="1">
    <location>
        <begin position="223"/>
        <end position="246"/>
    </location>
</feature>
<dbReference type="EMBL" id="CADCXV010000794">
    <property type="protein sequence ID" value="CAB0035546.1"/>
    <property type="molecule type" value="Genomic_DNA"/>
</dbReference>